<accession>A0A022RB02</accession>
<reference evidence="2 3" key="1">
    <citation type="journal article" date="2013" name="Proc. Natl. Acad. Sci. U.S.A.">
        <title>Fine-scale variation in meiotic recombination in Mimulus inferred from population shotgun sequencing.</title>
        <authorList>
            <person name="Hellsten U."/>
            <person name="Wright K.M."/>
            <person name="Jenkins J."/>
            <person name="Shu S."/>
            <person name="Yuan Y."/>
            <person name="Wessler S.R."/>
            <person name="Schmutz J."/>
            <person name="Willis J.H."/>
            <person name="Rokhsar D.S."/>
        </authorList>
    </citation>
    <scope>NUCLEOTIDE SEQUENCE [LARGE SCALE GENOMIC DNA]</scope>
    <source>
        <strain evidence="3">cv. DUN x IM62</strain>
    </source>
</reference>
<feature type="region of interest" description="Disordered" evidence="1">
    <location>
        <begin position="86"/>
        <end position="115"/>
    </location>
</feature>
<dbReference type="AlphaFoldDB" id="A0A022RB02"/>
<organism evidence="2 3">
    <name type="scientific">Erythranthe guttata</name>
    <name type="common">Yellow monkey flower</name>
    <name type="synonym">Mimulus guttatus</name>
    <dbReference type="NCBI Taxonomy" id="4155"/>
    <lineage>
        <taxon>Eukaryota</taxon>
        <taxon>Viridiplantae</taxon>
        <taxon>Streptophyta</taxon>
        <taxon>Embryophyta</taxon>
        <taxon>Tracheophyta</taxon>
        <taxon>Spermatophyta</taxon>
        <taxon>Magnoliopsida</taxon>
        <taxon>eudicotyledons</taxon>
        <taxon>Gunneridae</taxon>
        <taxon>Pentapetalae</taxon>
        <taxon>asterids</taxon>
        <taxon>lamiids</taxon>
        <taxon>Lamiales</taxon>
        <taxon>Phrymaceae</taxon>
        <taxon>Erythranthe</taxon>
    </lineage>
</organism>
<evidence type="ECO:0000313" key="3">
    <source>
        <dbReference type="Proteomes" id="UP000030748"/>
    </source>
</evidence>
<evidence type="ECO:0000256" key="1">
    <source>
        <dbReference type="SAM" id="MobiDB-lite"/>
    </source>
</evidence>
<protein>
    <submittedName>
        <fullName evidence="2">Uncharacterized protein</fullName>
    </submittedName>
</protein>
<sequence length="176" mass="20494">MQGQPCVYTLDMKSMIAPRKNPYILALHKLPQTYGAVGCRRNTEYPRLVNHGRNLNHHQLCLLLHEITARRQTICRRHGRHLISGGLVDPRARSAPHRATDDRVQPERAYQRAEQSRQDYDHVAVEVRGVVVFVRDVRAIGDVGVEQHTRQAVVLMNRHCISRTRIYIKYNEQRLY</sequence>
<name>A0A022RB02_ERYGU</name>
<dbReference type="Proteomes" id="UP000030748">
    <property type="component" value="Unassembled WGS sequence"/>
</dbReference>
<proteinExistence type="predicted"/>
<feature type="compositionally biased region" description="Basic and acidic residues" evidence="1">
    <location>
        <begin position="98"/>
        <end position="115"/>
    </location>
</feature>
<evidence type="ECO:0000313" key="2">
    <source>
        <dbReference type="EMBL" id="EYU36908.1"/>
    </source>
</evidence>
<gene>
    <name evidence="2" type="ORF">MIMGU_mgv1a014852mg</name>
</gene>
<dbReference type="EMBL" id="KI630583">
    <property type="protein sequence ID" value="EYU36908.1"/>
    <property type="molecule type" value="Genomic_DNA"/>
</dbReference>
<keyword evidence="3" id="KW-1185">Reference proteome</keyword>